<dbReference type="STRING" id="45068.Llon_0472"/>
<name>A0A0W0VSJ2_9GAMM</name>
<accession>A0A0W0VSJ2</accession>
<sequence length="374" mass="41558">MPLNARYTRNDLIRVLGEPSKIKIEPEVPQQYDEMSGSKIPLCYQTDSTLVFTPVTDVQDFQMRSLSESLKETCNKLPEETKKRINTLIFPVAEQRYNRRHWATLHYDVKTGVATLIDSRPWYVSFWYPSSSMKQALLDNGFNVTQFNTIYQGVQHDDTHCGAWTAANIIALTEGKVSVHDLSSRFSHYDKYNLVNHNIRLANGEVEDTNRVYQPLATTFFQRHKGKLLLAAGVASFLIIAGLLAVTGGIAAIPITGVILGSLTAVSGSLIAAGVLGGGLAITAGIAALLSVGIKRLWRSQPPGMQMAATQKEQYPTTYDAIHNLTRGTVVSQHDARHIQEECEESFEDGFEVIKREEENKNIGEVNPRSTFSL</sequence>
<organism evidence="2 3">
    <name type="scientific">Legionella londiniensis</name>
    <dbReference type="NCBI Taxonomy" id="45068"/>
    <lineage>
        <taxon>Bacteria</taxon>
        <taxon>Pseudomonadati</taxon>
        <taxon>Pseudomonadota</taxon>
        <taxon>Gammaproteobacteria</taxon>
        <taxon>Legionellales</taxon>
        <taxon>Legionellaceae</taxon>
        <taxon>Legionella</taxon>
    </lineage>
</organism>
<dbReference type="PATRIC" id="fig|45068.5.peg.508"/>
<dbReference type="EMBL" id="LNYK01000007">
    <property type="protein sequence ID" value="KTD22598.1"/>
    <property type="molecule type" value="Genomic_DNA"/>
</dbReference>
<evidence type="ECO:0000313" key="2">
    <source>
        <dbReference type="EMBL" id="KTD22598.1"/>
    </source>
</evidence>
<protein>
    <submittedName>
        <fullName evidence="2">Uncharacterized protein</fullName>
    </submittedName>
</protein>
<keyword evidence="1" id="KW-0812">Transmembrane</keyword>
<evidence type="ECO:0000313" key="3">
    <source>
        <dbReference type="Proteomes" id="UP000054997"/>
    </source>
</evidence>
<dbReference type="RefSeq" id="WP_058528490.1">
    <property type="nucleotide sequence ID" value="NZ_CAAAHZ010000001.1"/>
</dbReference>
<feature type="transmembrane region" description="Helical" evidence="1">
    <location>
        <begin position="228"/>
        <end position="253"/>
    </location>
</feature>
<keyword evidence="3" id="KW-1185">Reference proteome</keyword>
<evidence type="ECO:0000256" key="1">
    <source>
        <dbReference type="SAM" id="Phobius"/>
    </source>
</evidence>
<proteinExistence type="predicted"/>
<reference evidence="2 3" key="1">
    <citation type="submission" date="2015-11" db="EMBL/GenBank/DDBJ databases">
        <title>Genomic analysis of 38 Legionella species identifies large and diverse effector repertoires.</title>
        <authorList>
            <person name="Burstein D."/>
            <person name="Amaro F."/>
            <person name="Zusman T."/>
            <person name="Lifshitz Z."/>
            <person name="Cohen O."/>
            <person name="Gilbert J.A."/>
            <person name="Pupko T."/>
            <person name="Shuman H.A."/>
            <person name="Segal G."/>
        </authorList>
    </citation>
    <scope>NUCLEOTIDE SEQUENCE [LARGE SCALE GENOMIC DNA]</scope>
    <source>
        <strain evidence="2 3">ATCC 49505</strain>
    </source>
</reference>
<gene>
    <name evidence="2" type="ORF">Llon_0472</name>
</gene>
<dbReference type="Proteomes" id="UP000054997">
    <property type="component" value="Unassembled WGS sequence"/>
</dbReference>
<comment type="caution">
    <text evidence="2">The sequence shown here is derived from an EMBL/GenBank/DDBJ whole genome shotgun (WGS) entry which is preliminary data.</text>
</comment>
<keyword evidence="1" id="KW-1133">Transmembrane helix</keyword>
<dbReference type="OrthoDB" id="9922759at2"/>
<feature type="transmembrane region" description="Helical" evidence="1">
    <location>
        <begin position="265"/>
        <end position="290"/>
    </location>
</feature>
<keyword evidence="1" id="KW-0472">Membrane</keyword>
<dbReference type="AlphaFoldDB" id="A0A0W0VSJ2"/>